<keyword evidence="6" id="KW-0456">Lyase</keyword>
<dbReference type="RefSeq" id="WP_354549393.1">
    <property type="nucleotide sequence ID" value="NZ_JBEPSM010000001.1"/>
</dbReference>
<dbReference type="SUPFAM" id="SSF53955">
    <property type="entry name" value="Lysozyme-like"/>
    <property type="match status" value="1"/>
</dbReference>
<feature type="domain" description="Transglycosylase SLT" evidence="5">
    <location>
        <begin position="558"/>
        <end position="664"/>
    </location>
</feature>
<organism evidence="6 7">
    <name type="scientific">Kaistia defluvii</name>
    <dbReference type="NCBI Taxonomy" id="410841"/>
    <lineage>
        <taxon>Bacteria</taxon>
        <taxon>Pseudomonadati</taxon>
        <taxon>Pseudomonadota</taxon>
        <taxon>Alphaproteobacteria</taxon>
        <taxon>Hyphomicrobiales</taxon>
        <taxon>Kaistiaceae</taxon>
        <taxon>Kaistia</taxon>
    </lineage>
</organism>
<comment type="similarity">
    <text evidence="1">Belongs to the transglycosylase Slt family.</text>
</comment>
<dbReference type="InterPro" id="IPR008258">
    <property type="entry name" value="Transglycosylase_SLT_dom_1"/>
</dbReference>
<dbReference type="PROSITE" id="PS00922">
    <property type="entry name" value="TRANSGLYCOSYLASE"/>
    <property type="match status" value="1"/>
</dbReference>
<dbReference type="InterPro" id="IPR000189">
    <property type="entry name" value="Transglyc_AS"/>
</dbReference>
<gene>
    <name evidence="6" type="ORF">ABIE08_001150</name>
</gene>
<reference evidence="6 7" key="1">
    <citation type="submission" date="2024-06" db="EMBL/GenBank/DDBJ databases">
        <title>Sorghum-associated microbial communities from plants grown in Nebraska, USA.</title>
        <authorList>
            <person name="Schachtman D."/>
        </authorList>
    </citation>
    <scope>NUCLEOTIDE SEQUENCE [LARGE SCALE GENOMIC DNA]</scope>
    <source>
        <strain evidence="6 7">3207</strain>
    </source>
</reference>
<dbReference type="EC" id="4.2.2.-" evidence="6"/>
<dbReference type="Proteomes" id="UP001549321">
    <property type="component" value="Unassembled WGS sequence"/>
</dbReference>
<dbReference type="Pfam" id="PF01464">
    <property type="entry name" value="SLT"/>
    <property type="match status" value="1"/>
</dbReference>
<evidence type="ECO:0000313" key="7">
    <source>
        <dbReference type="Proteomes" id="UP001549321"/>
    </source>
</evidence>
<keyword evidence="7" id="KW-1185">Reference proteome</keyword>
<evidence type="ECO:0000256" key="1">
    <source>
        <dbReference type="ARBA" id="ARBA00007734"/>
    </source>
</evidence>
<keyword evidence="3" id="KW-0732">Signal</keyword>
<protein>
    <submittedName>
        <fullName evidence="6">Soluble lytic murein transglycosylase</fullName>
        <ecNumber evidence="6">4.2.2.-</ecNumber>
    </submittedName>
</protein>
<dbReference type="Gene3D" id="1.10.530.10">
    <property type="match status" value="1"/>
</dbReference>
<dbReference type="InterPro" id="IPR008939">
    <property type="entry name" value="Lytic_TGlycosylase_superhlx_U"/>
</dbReference>
<dbReference type="GO" id="GO:0016829">
    <property type="term" value="F:lyase activity"/>
    <property type="evidence" value="ECO:0007669"/>
    <property type="project" value="UniProtKB-KW"/>
</dbReference>
<name>A0ABV2QW36_9HYPH</name>
<sequence length="718" mass="77755">MIVKADRSLQRRIGMLTQVAACALISLGIVGDALAQSTPVPRTNPSRGSTVGSDDLTTAGITPVARPARPAKAGVASQANDLVESFSPNQLGLEAALKLIDSGQIGKAQALARMMPDRTNQSIVAWLVAQSGSPDVSVSQITQVTLDLPDWPGQALLRRRAEQALLRMKAAPATVISAFGGTKPGSDEGMLLLARAYVSAGRTSDAAALIRPKWRKDSFSQSTEATLLSEFGSLLTAADHKARMDKFFYDNDADEGLAVSKLLSADQRQLAAARAAVIRKSKNTADLLAKVPARLKKDPGYIYSKVQYLRRSEKYQEAAALMLTAPRDGASLVDPDAWWIERRVLSRELLDLGNPKLAYKLVAEHAAESSTNQADAEFHAGWYALRFLNNPAVARRHFQAIQAASTMPLSQSRAEYWLGRTAEAMGERGEAQAQYRLAAAYPTTFYGQLASAKLGMKQLTLSSPRASDSATRQRFNSRPMVQAAQRLAAAGYADRARQFYVRLADTLTNPTEVALLAQMAEKRGDHQLALQVGKKAYVRGLPVETLAFPTAAIPRSVKTTSIEKSIVYAIARQESAFNPSAVSHAGARGLLQLMPATAKVVAKAAGMPYSLDRLTTDAGYNATIGAAHLAELVGGFNGSYIMSFAAYNAGRSRVSKWVQQYGDPRDPNVDAVDWIERIPFSETRNYVMRCMENLQVYRARLGEPALVINRDLNRGGRG</sequence>
<accession>A0ABV2QW36</accession>
<evidence type="ECO:0000313" key="6">
    <source>
        <dbReference type="EMBL" id="MET4633237.1"/>
    </source>
</evidence>
<dbReference type="PANTHER" id="PTHR37423">
    <property type="entry name" value="SOLUBLE LYTIC MUREIN TRANSGLYCOSYLASE-RELATED"/>
    <property type="match status" value="1"/>
</dbReference>
<proteinExistence type="inferred from homology"/>
<feature type="region of interest" description="Disordered" evidence="4">
    <location>
        <begin position="37"/>
        <end position="61"/>
    </location>
</feature>
<comment type="similarity">
    <text evidence="2">Belongs to the virb1 family.</text>
</comment>
<evidence type="ECO:0000259" key="5">
    <source>
        <dbReference type="Pfam" id="PF01464"/>
    </source>
</evidence>
<dbReference type="PANTHER" id="PTHR37423:SF2">
    <property type="entry name" value="MEMBRANE-BOUND LYTIC MUREIN TRANSGLYCOSYLASE C"/>
    <property type="match status" value="1"/>
</dbReference>
<dbReference type="InterPro" id="IPR023346">
    <property type="entry name" value="Lysozyme-like_dom_sf"/>
</dbReference>
<evidence type="ECO:0000256" key="4">
    <source>
        <dbReference type="SAM" id="MobiDB-lite"/>
    </source>
</evidence>
<dbReference type="Gene3D" id="1.25.20.10">
    <property type="entry name" value="Bacterial muramidases"/>
    <property type="match status" value="1"/>
</dbReference>
<evidence type="ECO:0000256" key="3">
    <source>
        <dbReference type="ARBA" id="ARBA00022729"/>
    </source>
</evidence>
<feature type="compositionally biased region" description="Polar residues" evidence="4">
    <location>
        <begin position="37"/>
        <end position="60"/>
    </location>
</feature>
<dbReference type="CDD" id="cd13401">
    <property type="entry name" value="Slt70-like"/>
    <property type="match status" value="1"/>
</dbReference>
<comment type="caution">
    <text evidence="6">The sequence shown here is derived from an EMBL/GenBank/DDBJ whole genome shotgun (WGS) entry which is preliminary data.</text>
</comment>
<evidence type="ECO:0000256" key="2">
    <source>
        <dbReference type="ARBA" id="ARBA00009387"/>
    </source>
</evidence>
<dbReference type="EMBL" id="JBEPSM010000001">
    <property type="protein sequence ID" value="MET4633237.1"/>
    <property type="molecule type" value="Genomic_DNA"/>
</dbReference>
<dbReference type="SUPFAM" id="SSF48435">
    <property type="entry name" value="Bacterial muramidases"/>
    <property type="match status" value="1"/>
</dbReference>